<dbReference type="Pfam" id="PF07201">
    <property type="entry name" value="HrpJ"/>
    <property type="match status" value="1"/>
</dbReference>
<dbReference type="GO" id="GO:0009986">
    <property type="term" value="C:cell surface"/>
    <property type="evidence" value="ECO:0007669"/>
    <property type="project" value="InterPro"/>
</dbReference>
<gene>
    <name evidence="3" type="ordered locus">SG0562</name>
    <name evidence="4" type="ORF">SGGMMB4_01302</name>
</gene>
<organism evidence="3 5">
    <name type="scientific">Sodalis glossinidius (strain morsitans)</name>
    <dbReference type="NCBI Taxonomy" id="343509"/>
    <lineage>
        <taxon>Bacteria</taxon>
        <taxon>Pseudomonadati</taxon>
        <taxon>Pseudomonadota</taxon>
        <taxon>Gammaproteobacteria</taxon>
        <taxon>Enterobacterales</taxon>
        <taxon>Bruguierivoracaceae</taxon>
        <taxon>Sodalis</taxon>
    </lineage>
</organism>
<dbReference type="InterPro" id="IPR013401">
    <property type="entry name" value="T3SS_LcrE"/>
</dbReference>
<dbReference type="Pfam" id="PF09059">
    <property type="entry name" value="TyeA"/>
    <property type="match status" value="1"/>
</dbReference>
<keyword evidence="5" id="KW-1185">Reference proteome</keyword>
<dbReference type="KEGG" id="sgl:SG0562"/>
<dbReference type="AlphaFoldDB" id="Q2NVI8"/>
<dbReference type="EMBL" id="AP008232">
    <property type="protein sequence ID" value="BAE73837.1"/>
    <property type="molecule type" value="Genomic_DNA"/>
</dbReference>
<dbReference type="EMBL" id="LN854557">
    <property type="protein sequence ID" value="CRL44284.1"/>
    <property type="molecule type" value="Genomic_DNA"/>
</dbReference>
<evidence type="ECO:0000259" key="2">
    <source>
        <dbReference type="Pfam" id="PF09059"/>
    </source>
</evidence>
<dbReference type="Proteomes" id="UP000245838">
    <property type="component" value="Chromosome sggmmb4_Chromosome"/>
</dbReference>
<evidence type="ECO:0000313" key="4">
    <source>
        <dbReference type="EMBL" id="CRL44284.1"/>
    </source>
</evidence>
<dbReference type="GO" id="GO:0019867">
    <property type="term" value="C:outer membrane"/>
    <property type="evidence" value="ECO:0007669"/>
    <property type="project" value="InterPro"/>
</dbReference>
<protein>
    <submittedName>
        <fullName evidence="4">HrpJ-like domain protein</fullName>
    </submittedName>
    <submittedName>
        <fullName evidence="3">Type III secretion apparatus InvE</fullName>
    </submittedName>
</protein>
<evidence type="ECO:0000313" key="3">
    <source>
        <dbReference type="EMBL" id="BAE73837.1"/>
    </source>
</evidence>
<dbReference type="HOGENOM" id="CLU_747507_0_0_6"/>
<feature type="domain" description="Hypersensitivity response secretion-like HrpJ" evidence="1">
    <location>
        <begin position="46"/>
        <end position="206"/>
    </location>
</feature>
<proteinExistence type="predicted"/>
<reference evidence="3 5" key="1">
    <citation type="journal article" date="2006" name="Genome Res.">
        <title>Massive genome erosion and functional adaptations provide insights into the symbiotic lifestyle of Sodalis glossinidius in the tsetse host.</title>
        <authorList>
            <person name="Toh H."/>
            <person name="Weiss B.L."/>
            <person name="Perkin S.A.H."/>
            <person name="Yamashita A."/>
            <person name="Oshima K."/>
            <person name="Hattori M."/>
            <person name="Aksoy S."/>
        </authorList>
    </citation>
    <scope>NUCLEOTIDE SEQUENCE [LARGE SCALE GENOMIC DNA]</scope>
    <source>
        <strain evidence="3">Morsitans</strain>
        <strain evidence="5">morsitans</strain>
    </source>
</reference>
<dbReference type="GO" id="GO:0030254">
    <property type="term" value="P:protein secretion by the type III secretion system"/>
    <property type="evidence" value="ECO:0007669"/>
    <property type="project" value="InterPro"/>
</dbReference>
<dbReference type="GO" id="GO:0050709">
    <property type="term" value="P:negative regulation of protein secretion"/>
    <property type="evidence" value="ECO:0007669"/>
    <property type="project" value="InterPro"/>
</dbReference>
<feature type="domain" description="Type III secretion system effector delivery regulator TyeA" evidence="2">
    <location>
        <begin position="294"/>
        <end position="355"/>
    </location>
</feature>
<dbReference type="eggNOG" id="ENOG502ZABZ">
    <property type="taxonomic scope" value="Bacteria"/>
</dbReference>
<evidence type="ECO:0000313" key="6">
    <source>
        <dbReference type="Proteomes" id="UP000245838"/>
    </source>
</evidence>
<dbReference type="InterPro" id="IPR015144">
    <property type="entry name" value="T3SS_TyeA"/>
</dbReference>
<dbReference type="InterPro" id="IPR010812">
    <property type="entry name" value="HrpJ-like"/>
</dbReference>
<dbReference type="Proteomes" id="UP000001932">
    <property type="component" value="Chromosome"/>
</dbReference>
<evidence type="ECO:0000313" key="5">
    <source>
        <dbReference type="Proteomes" id="UP000001932"/>
    </source>
</evidence>
<dbReference type="STRING" id="343509.SG0562"/>
<dbReference type="PRINTS" id="PR01344">
    <property type="entry name" value="INVEPROTEIN"/>
</dbReference>
<reference evidence="4 6" key="2">
    <citation type="submission" date="2015-05" db="EMBL/GenBank/DDBJ databases">
        <authorList>
            <person name="Goodhead I."/>
        </authorList>
    </citation>
    <scope>NUCLEOTIDE SEQUENCE [LARGE SCALE GENOMIC DNA]</scope>
    <source>
        <strain evidence="4">B4</strain>
        <strain evidence="6">morsitans</strain>
    </source>
</reference>
<dbReference type="InterPro" id="IPR003520">
    <property type="entry name" value="Invas_InvE"/>
</dbReference>
<name>Q2NVI8_SODGM</name>
<dbReference type="BioCyc" id="SGLO343509:SGP1_RS04895-MONOMER"/>
<dbReference type="Gene3D" id="1.10.150.630">
    <property type="match status" value="1"/>
</dbReference>
<dbReference type="NCBIfam" id="TIGR02568">
    <property type="entry name" value="LcrE"/>
    <property type="match status" value="1"/>
</dbReference>
<accession>Q2NVI8</accession>
<dbReference type="SUPFAM" id="SSF140591">
    <property type="entry name" value="Type III secretion system domain"/>
    <property type="match status" value="1"/>
</dbReference>
<evidence type="ECO:0000259" key="1">
    <source>
        <dbReference type="Pfam" id="PF07201"/>
    </source>
</evidence>
<sequence>MAINSIDTRSFRDFISLSAKTGQSETIPIDDVMPVVEVNLETEIALGMEEIGQIFNAFRRMNRRGKGNDIEENDFLSQMLEESADEKINALITVLGKGKMSYTRLLSHARSLFPDDSDLLLALRELLYRHKLSALQKKELEKAITDLEKHADQRKMYAGANVGQCAKQYSQGVANLTAKALRVSYQQFIELDLAAAYIYQDWIEQFGFMHRTRLLAFTLRALVCDMKSTLPGLNSEEYGPLGSKLSDARILNTVDLILMKELAKLSLQPPHKPYEVDAMHIFLLGLLDHKKLIAALAEFVKKYLKRQTVRQKTNFMQSMRGVFNQTPTMLYAVDEDRDSVLALCENYLTELFAIEKKSGVWKNYYSR</sequence>